<keyword evidence="1" id="KW-0812">Transmembrane</keyword>
<dbReference type="AlphaFoldDB" id="A0A0E9SCF9"/>
<reference evidence="2" key="1">
    <citation type="submission" date="2014-11" db="EMBL/GenBank/DDBJ databases">
        <authorList>
            <person name="Amaro Gonzalez C."/>
        </authorList>
    </citation>
    <scope>NUCLEOTIDE SEQUENCE</scope>
</reference>
<dbReference type="EMBL" id="GBXM01069655">
    <property type="protein sequence ID" value="JAH38922.1"/>
    <property type="molecule type" value="Transcribed_RNA"/>
</dbReference>
<sequence>MWHLTSLRYIEMLDRCCIKWLFCFIAKCFSNCTLSIFLTQV</sequence>
<feature type="transmembrane region" description="Helical" evidence="1">
    <location>
        <begin position="20"/>
        <end position="38"/>
    </location>
</feature>
<organism evidence="2">
    <name type="scientific">Anguilla anguilla</name>
    <name type="common">European freshwater eel</name>
    <name type="synonym">Muraena anguilla</name>
    <dbReference type="NCBI Taxonomy" id="7936"/>
    <lineage>
        <taxon>Eukaryota</taxon>
        <taxon>Metazoa</taxon>
        <taxon>Chordata</taxon>
        <taxon>Craniata</taxon>
        <taxon>Vertebrata</taxon>
        <taxon>Euteleostomi</taxon>
        <taxon>Actinopterygii</taxon>
        <taxon>Neopterygii</taxon>
        <taxon>Teleostei</taxon>
        <taxon>Anguilliformes</taxon>
        <taxon>Anguillidae</taxon>
        <taxon>Anguilla</taxon>
    </lineage>
</organism>
<name>A0A0E9SCF9_ANGAN</name>
<keyword evidence="1" id="KW-1133">Transmembrane helix</keyword>
<proteinExistence type="predicted"/>
<evidence type="ECO:0000313" key="2">
    <source>
        <dbReference type="EMBL" id="JAH38922.1"/>
    </source>
</evidence>
<accession>A0A0E9SCF9</accession>
<protein>
    <submittedName>
        <fullName evidence="2">Uncharacterized protein</fullName>
    </submittedName>
</protein>
<keyword evidence="1" id="KW-0472">Membrane</keyword>
<evidence type="ECO:0000256" key="1">
    <source>
        <dbReference type="SAM" id="Phobius"/>
    </source>
</evidence>
<reference evidence="2" key="2">
    <citation type="journal article" date="2015" name="Fish Shellfish Immunol.">
        <title>Early steps in the European eel (Anguilla anguilla)-Vibrio vulnificus interaction in the gills: Role of the RtxA13 toxin.</title>
        <authorList>
            <person name="Callol A."/>
            <person name="Pajuelo D."/>
            <person name="Ebbesson L."/>
            <person name="Teles M."/>
            <person name="MacKenzie S."/>
            <person name="Amaro C."/>
        </authorList>
    </citation>
    <scope>NUCLEOTIDE SEQUENCE</scope>
</reference>